<dbReference type="SUPFAM" id="SSF50341">
    <property type="entry name" value="CheW-like"/>
    <property type="match status" value="1"/>
</dbReference>
<dbReference type="PANTHER" id="PTHR22617">
    <property type="entry name" value="CHEMOTAXIS SENSOR HISTIDINE KINASE-RELATED"/>
    <property type="match status" value="1"/>
</dbReference>
<dbReference type="Gene3D" id="2.30.30.40">
    <property type="entry name" value="SH3 Domains"/>
    <property type="match status" value="1"/>
</dbReference>
<dbReference type="InterPro" id="IPR002545">
    <property type="entry name" value="CheW-lke_dom"/>
</dbReference>
<dbReference type="Proteomes" id="UP001162734">
    <property type="component" value="Chromosome"/>
</dbReference>
<proteinExistence type="predicted"/>
<keyword evidence="3" id="KW-1185">Reference proteome</keyword>
<feature type="domain" description="CheW-like" evidence="1">
    <location>
        <begin position="22"/>
        <end position="167"/>
    </location>
</feature>
<protein>
    <submittedName>
        <fullName evidence="2">Chemotaxis protein CheW</fullName>
    </submittedName>
</protein>
<accession>A0ABN6N7L9</accession>
<dbReference type="PROSITE" id="PS50851">
    <property type="entry name" value="CHEW"/>
    <property type="match status" value="1"/>
</dbReference>
<evidence type="ECO:0000313" key="2">
    <source>
        <dbReference type="EMBL" id="BDG07980.1"/>
    </source>
</evidence>
<dbReference type="EMBL" id="AP025592">
    <property type="protein sequence ID" value="BDG07980.1"/>
    <property type="molecule type" value="Genomic_DNA"/>
</dbReference>
<dbReference type="SMART" id="SM00260">
    <property type="entry name" value="CheW"/>
    <property type="match status" value="1"/>
</dbReference>
<evidence type="ECO:0000313" key="3">
    <source>
        <dbReference type="Proteomes" id="UP001162734"/>
    </source>
</evidence>
<sequence length="176" mass="19212">MSTATEVTPDQGPVNAGMAQLGGKYMTFKLAEEEYGLEILKVREIIGFMEVTRVPRTPEFIRGVINLRGKVIPVIDLRLKFAMPRTEATDQTVIIVVQCQLGDKQLTMGILVDQVLEVLSIDGPQIEPPPSFGTSAVDTEFILGVGKAEKRVIFLLDIDKVLSTEEAKAVAQAQVA</sequence>
<gene>
    <name evidence="2" type="primary">cheW34H-2</name>
    <name evidence="2" type="ORF">AMPC_10930</name>
</gene>
<dbReference type="Gene3D" id="2.40.50.180">
    <property type="entry name" value="CheA-289, Domain 4"/>
    <property type="match status" value="1"/>
</dbReference>
<dbReference type="PANTHER" id="PTHR22617:SF41">
    <property type="entry name" value="CHEMOTAXIS SIGNAL TRANSDUCTION SYSTEM ADAPTOR PROTEIN CHEW"/>
    <property type="match status" value="1"/>
</dbReference>
<dbReference type="CDD" id="cd00732">
    <property type="entry name" value="CheW"/>
    <property type="match status" value="1"/>
</dbReference>
<reference evidence="3" key="1">
    <citation type="journal article" date="2022" name="Int. J. Syst. Evol. Microbiol.">
        <title>Anaeromyxobacter oryzae sp. nov., Anaeromyxobacter diazotrophicus sp. nov. and Anaeromyxobacter paludicola sp. nov., isolated from paddy soils.</title>
        <authorList>
            <person name="Itoh H."/>
            <person name="Xu Z."/>
            <person name="Mise K."/>
            <person name="Masuda Y."/>
            <person name="Ushijima N."/>
            <person name="Hayakawa C."/>
            <person name="Shiratori Y."/>
            <person name="Senoo K."/>
        </authorList>
    </citation>
    <scope>NUCLEOTIDE SEQUENCE [LARGE SCALE GENOMIC DNA]</scope>
    <source>
        <strain evidence="3">Red630</strain>
    </source>
</reference>
<organism evidence="2 3">
    <name type="scientific">Anaeromyxobacter paludicola</name>
    <dbReference type="NCBI Taxonomy" id="2918171"/>
    <lineage>
        <taxon>Bacteria</taxon>
        <taxon>Pseudomonadati</taxon>
        <taxon>Myxococcota</taxon>
        <taxon>Myxococcia</taxon>
        <taxon>Myxococcales</taxon>
        <taxon>Cystobacterineae</taxon>
        <taxon>Anaeromyxobacteraceae</taxon>
        <taxon>Anaeromyxobacter</taxon>
    </lineage>
</organism>
<evidence type="ECO:0000259" key="1">
    <source>
        <dbReference type="PROSITE" id="PS50851"/>
    </source>
</evidence>
<name>A0ABN6N7L9_9BACT</name>
<dbReference type="InterPro" id="IPR036061">
    <property type="entry name" value="CheW-like_dom_sf"/>
</dbReference>
<dbReference type="InterPro" id="IPR039315">
    <property type="entry name" value="CheW"/>
</dbReference>
<dbReference type="RefSeq" id="WP_248345046.1">
    <property type="nucleotide sequence ID" value="NZ_AP025592.1"/>
</dbReference>
<dbReference type="Pfam" id="PF01584">
    <property type="entry name" value="CheW"/>
    <property type="match status" value="1"/>
</dbReference>